<sequence length="150" mass="17094">MSDYQLIQQLVYSYAGRIDAGDFEAVAALMAEAKLIFLPSAEVLEGSRQVFAAHVLRVKIHPHTGTPCTTHYVNNLVIKLDGDQASAQSLFTVTQGLENFPLQTIMSGRYYDRFVKEREEWRFSERTIAPDYFGDLAFHLNDFEKNTKLQ</sequence>
<dbReference type="Pfam" id="PF13577">
    <property type="entry name" value="SnoaL_4"/>
    <property type="match status" value="1"/>
</dbReference>
<dbReference type="EMBL" id="CP103416">
    <property type="protein sequence ID" value="UVW35884.1"/>
    <property type="molecule type" value="Genomic_DNA"/>
</dbReference>
<reference evidence="2" key="1">
    <citation type="submission" date="2022-08" db="EMBL/GenBank/DDBJ databases">
        <title>Catabolic pathway analysis in culturable SAR92 clade bacteria reveals their overlooked roles in DMSP degradation in coastal seas.</title>
        <authorList>
            <person name="He X."/>
            <person name="Zhang X."/>
            <person name="Zhang Y."/>
        </authorList>
    </citation>
    <scope>NUCLEOTIDE SEQUENCE</scope>
    <source>
        <strain evidence="2">H455</strain>
    </source>
</reference>
<keyword evidence="3" id="KW-1185">Reference proteome</keyword>
<dbReference type="CDD" id="cd00531">
    <property type="entry name" value="NTF2_like"/>
    <property type="match status" value="1"/>
</dbReference>
<proteinExistence type="predicted"/>
<dbReference type="InterPro" id="IPR037401">
    <property type="entry name" value="SnoaL-like"/>
</dbReference>
<dbReference type="SUPFAM" id="SSF54427">
    <property type="entry name" value="NTF2-like"/>
    <property type="match status" value="1"/>
</dbReference>
<dbReference type="Proteomes" id="UP001059934">
    <property type="component" value="Chromosome"/>
</dbReference>
<name>A0ABY5TRG4_9GAMM</name>
<protein>
    <submittedName>
        <fullName evidence="2">Nuclear transport factor 2 family protein</fullName>
    </submittedName>
</protein>
<evidence type="ECO:0000259" key="1">
    <source>
        <dbReference type="Pfam" id="PF13577"/>
    </source>
</evidence>
<accession>A0ABY5TRG4</accession>
<dbReference type="InterPro" id="IPR032710">
    <property type="entry name" value="NTF2-like_dom_sf"/>
</dbReference>
<evidence type="ECO:0000313" key="3">
    <source>
        <dbReference type="Proteomes" id="UP001059934"/>
    </source>
</evidence>
<gene>
    <name evidence="2" type="ORF">NYF23_04545</name>
</gene>
<dbReference type="Gene3D" id="3.10.450.50">
    <property type="match status" value="1"/>
</dbReference>
<organism evidence="2 3">
    <name type="scientific">SAR92 clade bacterium H455</name>
    <dbReference type="NCBI Taxonomy" id="2974818"/>
    <lineage>
        <taxon>Bacteria</taxon>
        <taxon>Pseudomonadati</taxon>
        <taxon>Pseudomonadota</taxon>
        <taxon>Gammaproteobacteria</taxon>
        <taxon>Cellvibrionales</taxon>
        <taxon>Porticoccaceae</taxon>
        <taxon>SAR92 clade</taxon>
    </lineage>
</organism>
<feature type="domain" description="SnoaL-like" evidence="1">
    <location>
        <begin position="2"/>
        <end position="127"/>
    </location>
</feature>
<evidence type="ECO:0000313" key="2">
    <source>
        <dbReference type="EMBL" id="UVW35884.1"/>
    </source>
</evidence>